<evidence type="ECO:0000256" key="2">
    <source>
        <dbReference type="SAM" id="SignalP"/>
    </source>
</evidence>
<dbReference type="SUPFAM" id="SSF53850">
    <property type="entry name" value="Periplasmic binding protein-like II"/>
    <property type="match status" value="1"/>
</dbReference>
<name>A0A840SI99_9RHOB</name>
<dbReference type="AlphaFoldDB" id="A0A840SI99"/>
<reference evidence="4 5" key="1">
    <citation type="submission" date="2020-08" db="EMBL/GenBank/DDBJ databases">
        <title>Genomic Encyclopedia of Type Strains, Phase IV (KMG-IV): sequencing the most valuable type-strain genomes for metagenomic binning, comparative biology and taxonomic classification.</title>
        <authorList>
            <person name="Goeker M."/>
        </authorList>
    </citation>
    <scope>NUCLEOTIDE SEQUENCE [LARGE SCALE GENOMIC DNA]</scope>
    <source>
        <strain evidence="4 5">DSM 101730</strain>
    </source>
</reference>
<dbReference type="EMBL" id="JACHFM010000001">
    <property type="protein sequence ID" value="MBB5220490.1"/>
    <property type="molecule type" value="Genomic_DNA"/>
</dbReference>
<dbReference type="PANTHER" id="PTHR30570">
    <property type="entry name" value="PERIPLASMIC PHOSPHATE BINDING COMPONENT OF PHOSPHATE ABC TRANSPORTER"/>
    <property type="match status" value="1"/>
</dbReference>
<evidence type="ECO:0000313" key="5">
    <source>
        <dbReference type="Proteomes" id="UP000549457"/>
    </source>
</evidence>
<protein>
    <submittedName>
        <fullName evidence="4">Phosphate transport system substrate-binding protein</fullName>
    </submittedName>
</protein>
<keyword evidence="5" id="KW-1185">Reference proteome</keyword>
<dbReference type="PANTHER" id="PTHR30570:SF1">
    <property type="entry name" value="PHOSPHATE-BINDING PROTEIN PSTS"/>
    <property type="match status" value="1"/>
</dbReference>
<dbReference type="Pfam" id="PF12849">
    <property type="entry name" value="PBP_like_2"/>
    <property type="match status" value="1"/>
</dbReference>
<comment type="caution">
    <text evidence="4">The sequence shown here is derived from an EMBL/GenBank/DDBJ whole genome shotgun (WGS) entry which is preliminary data.</text>
</comment>
<keyword evidence="1 2" id="KW-0732">Signal</keyword>
<sequence length="345" mass="36344">MPRFALLALCLALPAVAGAPAAGAAATRDQVRVVGSSTAFPYTQAVAEEFADETGQLSPVVEATGTGGGMRLFCSGVGPRTPDVIAASRRILPSELAACQRNGVTDLIGARFADDAVILAQSRQAPWTDFTRAQIFQAVAASVEIAGEIVPNPYRNWHQIDPNLPDAAIEIIGPPLTSGTRDAFVKLVLNQGCLAFPAIEALPEPQRADVCSRIRRDGVFVVATESDNVIVRQLAADPGAIGIFGYTMLHQNADWLRGAALDGVAPTREAIMSGAYGAVRSLYLYVKNAHRGVIRGLDGFLAEYTSEAAIGPDGYLVQLGLIPLATADRESLRAAVVGGMPPRRD</sequence>
<organism evidence="4 5">
    <name type="scientific">Amaricoccus macauensis</name>
    <dbReference type="NCBI Taxonomy" id="57001"/>
    <lineage>
        <taxon>Bacteria</taxon>
        <taxon>Pseudomonadati</taxon>
        <taxon>Pseudomonadota</taxon>
        <taxon>Alphaproteobacteria</taxon>
        <taxon>Rhodobacterales</taxon>
        <taxon>Paracoccaceae</taxon>
        <taxon>Amaricoccus</taxon>
    </lineage>
</organism>
<proteinExistence type="predicted"/>
<accession>A0A840SI99</accession>
<gene>
    <name evidence="4" type="ORF">HNP73_000411</name>
</gene>
<dbReference type="Proteomes" id="UP000549457">
    <property type="component" value="Unassembled WGS sequence"/>
</dbReference>
<dbReference type="InterPro" id="IPR050811">
    <property type="entry name" value="Phosphate_ABC_transporter"/>
</dbReference>
<dbReference type="InterPro" id="IPR024370">
    <property type="entry name" value="PBP_domain"/>
</dbReference>
<dbReference type="Gene3D" id="3.40.190.10">
    <property type="entry name" value="Periplasmic binding protein-like II"/>
    <property type="match status" value="2"/>
</dbReference>
<feature type="domain" description="PBP" evidence="3">
    <location>
        <begin position="21"/>
        <end position="307"/>
    </location>
</feature>
<feature type="chain" id="PRO_5032322663" evidence="2">
    <location>
        <begin position="18"/>
        <end position="345"/>
    </location>
</feature>
<evidence type="ECO:0000256" key="1">
    <source>
        <dbReference type="ARBA" id="ARBA00022729"/>
    </source>
</evidence>
<dbReference type="RefSeq" id="WP_221288131.1">
    <property type="nucleotide sequence ID" value="NZ_JACHFM010000001.1"/>
</dbReference>
<feature type="signal peptide" evidence="2">
    <location>
        <begin position="1"/>
        <end position="17"/>
    </location>
</feature>
<evidence type="ECO:0000313" key="4">
    <source>
        <dbReference type="EMBL" id="MBB5220490.1"/>
    </source>
</evidence>
<evidence type="ECO:0000259" key="3">
    <source>
        <dbReference type="Pfam" id="PF12849"/>
    </source>
</evidence>